<gene>
    <name evidence="10" type="ORF">FOB64_003130</name>
</gene>
<evidence type="ECO:0000256" key="2">
    <source>
        <dbReference type="ARBA" id="ARBA00006983"/>
    </source>
</evidence>
<dbReference type="Pfam" id="PF00324">
    <property type="entry name" value="AA_permease"/>
    <property type="match status" value="1"/>
</dbReference>
<keyword evidence="7 8" id="KW-0472">Membrane</keyword>
<dbReference type="InterPro" id="IPR004841">
    <property type="entry name" value="AA-permease/SLC12A_dom"/>
</dbReference>
<feature type="transmembrane region" description="Helical" evidence="8">
    <location>
        <begin position="281"/>
        <end position="300"/>
    </location>
</feature>
<feature type="transmembrane region" description="Helical" evidence="8">
    <location>
        <begin position="171"/>
        <end position="189"/>
    </location>
</feature>
<feature type="transmembrane region" description="Helical" evidence="8">
    <location>
        <begin position="146"/>
        <end position="165"/>
    </location>
</feature>
<name>A0A8H6BYK2_CANAX</name>
<dbReference type="InterPro" id="IPR050524">
    <property type="entry name" value="APC_YAT"/>
</dbReference>
<dbReference type="Proteomes" id="UP000536275">
    <property type="component" value="Unassembled WGS sequence"/>
</dbReference>
<dbReference type="PANTHER" id="PTHR43341">
    <property type="entry name" value="AMINO ACID PERMEASE"/>
    <property type="match status" value="1"/>
</dbReference>
<evidence type="ECO:0000256" key="4">
    <source>
        <dbReference type="ARBA" id="ARBA00022692"/>
    </source>
</evidence>
<evidence type="ECO:0000256" key="6">
    <source>
        <dbReference type="ARBA" id="ARBA00022989"/>
    </source>
</evidence>
<comment type="caution">
    <text evidence="10">The sequence shown here is derived from an EMBL/GenBank/DDBJ whole genome shotgun (WGS) entry which is preliminary data.</text>
</comment>
<feature type="transmembrane region" description="Helical" evidence="8">
    <location>
        <begin position="333"/>
        <end position="358"/>
    </location>
</feature>
<feature type="domain" description="Amino acid permease/ SLC12A" evidence="9">
    <location>
        <begin position="62"/>
        <end position="511"/>
    </location>
</feature>
<protein>
    <submittedName>
        <fullName evidence="10">Amino acid permease family protein</fullName>
    </submittedName>
</protein>
<comment type="similarity">
    <text evidence="2">Belongs to the amino acid-polyamine-organocation (APC) superfamily. YAT (TC 2.A.3.10) family.</text>
</comment>
<evidence type="ECO:0000256" key="8">
    <source>
        <dbReference type="SAM" id="Phobius"/>
    </source>
</evidence>
<feature type="transmembrane region" description="Helical" evidence="8">
    <location>
        <begin position="379"/>
        <end position="398"/>
    </location>
</feature>
<feature type="transmembrane region" description="Helical" evidence="8">
    <location>
        <begin position="404"/>
        <end position="432"/>
    </location>
</feature>
<proteinExistence type="inferred from homology"/>
<keyword evidence="3" id="KW-0813">Transport</keyword>
<evidence type="ECO:0000313" key="11">
    <source>
        <dbReference type="Proteomes" id="UP000536275"/>
    </source>
</evidence>
<dbReference type="PROSITE" id="PS00218">
    <property type="entry name" value="AMINO_ACID_PERMEASE_1"/>
    <property type="match status" value="1"/>
</dbReference>
<sequence length="559" mass="61610">MSYPTPKKEQDSILSESYQSFSTASTKNPIKNFIYSFRVNRDLQVTSDEITTPDDLLKGYQVKLIALSSCIGSGLFISSASMISSAGPGGTVIGYFIVAILMFFIVQALGELTSSYPVRGNFLVYNTRFIDESWGFAMNWNYCLQWIVNIPLSLVAASLTIQYWTDKIDPAVWVAIFWVVIVGISIFGVKGYGYGESLFSVIKVVAIAGFCILGVILAAGGGEQGYIGGHNWHPPFVNGFHGICNTLVNSAFSYSGTELAAIAAAETSNPRKSLNKAIKQIFWRILIFYMLVIVIVCFLIRHDDPKLMGNSSWPVSPFVIAISNGGIKVLPSIFNAVILSALLSVANASVFATYKPLVALAEAGHGPKFLAYVDQKGRPIYSIIIALAFGLIGFVGSSSSQAVVFNWLLALSGLSCIFIWFSISLAQIRVNYACKVQGIDSKNVPFKAIGGDYGAYFSMLINVLILMAQFYVGLYPINGKSLNASTFFQAYLAVPIVLVFYVGHKLWTKNWSWYIKAKDIDITTGRNIVDSDFELQAMEFEKEMEPKKSIMHRFVNFWC</sequence>
<keyword evidence="6 8" id="KW-1133">Transmembrane helix</keyword>
<evidence type="ECO:0000313" key="10">
    <source>
        <dbReference type="EMBL" id="KAF6069485.1"/>
    </source>
</evidence>
<dbReference type="PANTHER" id="PTHR43341:SF1">
    <property type="entry name" value="GENERAL AMINO-ACID PERMEASE GAP1"/>
    <property type="match status" value="1"/>
</dbReference>
<comment type="subcellular location">
    <subcellularLocation>
        <location evidence="1">Membrane</location>
        <topology evidence="1">Multi-pass membrane protein</topology>
    </subcellularLocation>
</comment>
<dbReference type="AlphaFoldDB" id="A0A8H6BYK2"/>
<feature type="transmembrane region" description="Helical" evidence="8">
    <location>
        <begin position="92"/>
        <end position="110"/>
    </location>
</feature>
<evidence type="ECO:0000256" key="5">
    <source>
        <dbReference type="ARBA" id="ARBA00022970"/>
    </source>
</evidence>
<evidence type="ECO:0000256" key="1">
    <source>
        <dbReference type="ARBA" id="ARBA00004141"/>
    </source>
</evidence>
<dbReference type="GO" id="GO:0015171">
    <property type="term" value="F:amino acid transmembrane transporter activity"/>
    <property type="evidence" value="ECO:0007669"/>
    <property type="project" value="UniProtKB-ARBA"/>
</dbReference>
<feature type="transmembrane region" description="Helical" evidence="8">
    <location>
        <begin position="484"/>
        <end position="503"/>
    </location>
</feature>
<dbReference type="InterPro" id="IPR004840">
    <property type="entry name" value="Amino_acid_permease_CS"/>
</dbReference>
<dbReference type="FunFam" id="1.20.1740.10:FF:000132">
    <property type="entry name" value="Nitrogen-sensing and cell-morphology modulator, general aminoacid permease, putative"/>
    <property type="match status" value="1"/>
</dbReference>
<reference evidence="10 11" key="1">
    <citation type="submission" date="2020-03" db="EMBL/GenBank/DDBJ databases">
        <title>FDA dAtabase for Regulatory Grade micrObial Sequences (FDA-ARGOS): Supporting development and validation of Infectious Disease Dx tests.</title>
        <authorList>
            <person name="Campos J."/>
            <person name="Goldberg B."/>
            <person name="Tallon L."/>
            <person name="Sadzewicz L."/>
            <person name="Vavikolanu K."/>
            <person name="Mehta A."/>
            <person name="Aluvathingal J."/>
            <person name="Nadendla S."/>
            <person name="Nandy P."/>
            <person name="Geyer C."/>
            <person name="Yan Y."/>
            <person name="Sichtig H."/>
        </authorList>
    </citation>
    <scope>NUCLEOTIDE SEQUENCE [LARGE SCALE GENOMIC DNA]</scope>
    <source>
        <strain evidence="10 11">FDAARGOS_656</strain>
    </source>
</reference>
<evidence type="ECO:0000259" key="9">
    <source>
        <dbReference type="Pfam" id="PF00324"/>
    </source>
</evidence>
<dbReference type="Gene3D" id="1.20.1740.10">
    <property type="entry name" value="Amino acid/polyamine transporter I"/>
    <property type="match status" value="1"/>
</dbReference>
<accession>A0A8H6BYK2</accession>
<feature type="transmembrane region" description="Helical" evidence="8">
    <location>
        <begin position="201"/>
        <end position="222"/>
    </location>
</feature>
<keyword evidence="4 8" id="KW-0812">Transmembrane</keyword>
<feature type="transmembrane region" description="Helical" evidence="8">
    <location>
        <begin position="64"/>
        <end position="86"/>
    </location>
</feature>
<keyword evidence="5" id="KW-0029">Amino-acid transport</keyword>
<feature type="transmembrane region" description="Helical" evidence="8">
    <location>
        <begin position="453"/>
        <end position="472"/>
    </location>
</feature>
<dbReference type="GO" id="GO:0016020">
    <property type="term" value="C:membrane"/>
    <property type="evidence" value="ECO:0007669"/>
    <property type="project" value="UniProtKB-SubCell"/>
</dbReference>
<dbReference type="EMBL" id="JABWAD010000037">
    <property type="protein sequence ID" value="KAF6069485.1"/>
    <property type="molecule type" value="Genomic_DNA"/>
</dbReference>
<evidence type="ECO:0000256" key="3">
    <source>
        <dbReference type="ARBA" id="ARBA00022448"/>
    </source>
</evidence>
<evidence type="ECO:0000256" key="7">
    <source>
        <dbReference type="ARBA" id="ARBA00023136"/>
    </source>
</evidence>
<organism evidence="10 11">
    <name type="scientific">Candida albicans</name>
    <name type="common">Yeast</name>
    <dbReference type="NCBI Taxonomy" id="5476"/>
    <lineage>
        <taxon>Eukaryota</taxon>
        <taxon>Fungi</taxon>
        <taxon>Dikarya</taxon>
        <taxon>Ascomycota</taxon>
        <taxon>Saccharomycotina</taxon>
        <taxon>Pichiomycetes</taxon>
        <taxon>Debaryomycetaceae</taxon>
        <taxon>Candida/Lodderomyces clade</taxon>
        <taxon>Candida</taxon>
    </lineage>
</organism>
<dbReference type="PIRSF" id="PIRSF006060">
    <property type="entry name" value="AA_transporter"/>
    <property type="match status" value="1"/>
</dbReference>